<evidence type="ECO:0000256" key="1">
    <source>
        <dbReference type="SAM" id="MobiDB-lite"/>
    </source>
</evidence>
<feature type="region of interest" description="Disordered" evidence="1">
    <location>
        <begin position="37"/>
        <end position="67"/>
    </location>
</feature>
<organism evidence="2 3">
    <name type="scientific">Clostridium saccharoperbutylacetonicum N1-4(HMT)</name>
    <dbReference type="NCBI Taxonomy" id="931276"/>
    <lineage>
        <taxon>Bacteria</taxon>
        <taxon>Bacillati</taxon>
        <taxon>Bacillota</taxon>
        <taxon>Clostridia</taxon>
        <taxon>Eubacteriales</taxon>
        <taxon>Clostridiaceae</taxon>
        <taxon>Clostridium</taxon>
    </lineage>
</organism>
<name>M1MEG8_9CLOT</name>
<dbReference type="RefSeq" id="WP_015392628.1">
    <property type="nucleotide sequence ID" value="NC_020291.1"/>
</dbReference>
<protein>
    <submittedName>
        <fullName evidence="2">Uncharacterized protein</fullName>
    </submittedName>
</protein>
<dbReference type="HOGENOM" id="CLU_1458917_0_0_9"/>
<gene>
    <name evidence="2" type="ORF">Cspa_c25440</name>
</gene>
<evidence type="ECO:0000313" key="2">
    <source>
        <dbReference type="EMBL" id="AGF56309.1"/>
    </source>
</evidence>
<dbReference type="Proteomes" id="UP000011728">
    <property type="component" value="Chromosome"/>
</dbReference>
<reference evidence="2 3" key="1">
    <citation type="submission" date="2013-02" db="EMBL/GenBank/DDBJ databases">
        <title>Genome sequence of Clostridium saccharoperbutylacetonicum N1-4(HMT).</title>
        <authorList>
            <person name="Poehlein A."/>
            <person name="Daniel R."/>
        </authorList>
    </citation>
    <scope>NUCLEOTIDE SEQUENCE [LARGE SCALE GENOMIC DNA]</scope>
    <source>
        <strain evidence="3">N1-4(HMT)</strain>
    </source>
</reference>
<accession>M1MEG8</accession>
<dbReference type="EMBL" id="CP004121">
    <property type="protein sequence ID" value="AGF56309.1"/>
    <property type="molecule type" value="Genomic_DNA"/>
</dbReference>
<keyword evidence="3" id="KW-1185">Reference proteome</keyword>
<proteinExistence type="predicted"/>
<dbReference type="AlphaFoldDB" id="M1MEG8"/>
<evidence type="ECO:0000313" key="3">
    <source>
        <dbReference type="Proteomes" id="UP000011728"/>
    </source>
</evidence>
<dbReference type="STRING" id="36745.CLSAP_23630"/>
<sequence>MEIKVEEKNNTAYAINSNNKSNNNISKFETILDSVSANSSNSQKSNNDKNTLQADVDSPVTPPQTRYESKKSIEIAFAIKRIIETIGLNPMDYARKDSTLDVRQMLIDYDHSNKPALTTREVSVLYDQISILYRNGLITDDDYFYVSKALGAKLEAIKAKMQPEKQLISLIDKIKKIDSYYNDKN</sequence>
<feature type="compositionally biased region" description="Low complexity" evidence="1">
    <location>
        <begin position="37"/>
        <end position="50"/>
    </location>
</feature>
<dbReference type="KEGG" id="csr:Cspa_c25440"/>
<dbReference type="PATRIC" id="fig|931276.5.peg.2550"/>